<feature type="domain" description="Glycoside hydrolase family 5" evidence="6">
    <location>
        <begin position="61"/>
        <end position="344"/>
    </location>
</feature>
<dbReference type="InterPro" id="IPR035992">
    <property type="entry name" value="Ricin_B-like_lectins"/>
</dbReference>
<name>A0AAW2IUP1_9LAMI</name>
<evidence type="ECO:0000259" key="6">
    <source>
        <dbReference type="Pfam" id="PF00150"/>
    </source>
</evidence>
<dbReference type="InterPro" id="IPR001547">
    <property type="entry name" value="Glyco_hydro_5"/>
</dbReference>
<dbReference type="Pfam" id="PF00150">
    <property type="entry name" value="Cellulase"/>
    <property type="match status" value="1"/>
</dbReference>
<dbReference type="GO" id="GO:0000272">
    <property type="term" value="P:polysaccharide catabolic process"/>
    <property type="evidence" value="ECO:0007669"/>
    <property type="project" value="InterPro"/>
</dbReference>
<organism evidence="7">
    <name type="scientific">Sesamum angustifolium</name>
    <dbReference type="NCBI Taxonomy" id="2727405"/>
    <lineage>
        <taxon>Eukaryota</taxon>
        <taxon>Viridiplantae</taxon>
        <taxon>Streptophyta</taxon>
        <taxon>Embryophyta</taxon>
        <taxon>Tracheophyta</taxon>
        <taxon>Spermatophyta</taxon>
        <taxon>Magnoliopsida</taxon>
        <taxon>eudicotyledons</taxon>
        <taxon>Gunneridae</taxon>
        <taxon>Pentapetalae</taxon>
        <taxon>asterids</taxon>
        <taxon>lamiids</taxon>
        <taxon>Lamiales</taxon>
        <taxon>Pedaliaceae</taxon>
        <taxon>Sesamum</taxon>
    </lineage>
</organism>
<gene>
    <name evidence="7" type="ORF">Sangu_2761400</name>
</gene>
<evidence type="ECO:0000256" key="1">
    <source>
        <dbReference type="ARBA" id="ARBA00005641"/>
    </source>
</evidence>
<dbReference type="InterPro" id="IPR017853">
    <property type="entry name" value="GH"/>
</dbReference>
<dbReference type="GO" id="GO:0004553">
    <property type="term" value="F:hydrolase activity, hydrolyzing O-glycosyl compounds"/>
    <property type="evidence" value="ECO:0007669"/>
    <property type="project" value="InterPro"/>
</dbReference>
<dbReference type="Gene3D" id="3.20.20.80">
    <property type="entry name" value="Glycosidases"/>
    <property type="match status" value="1"/>
</dbReference>
<keyword evidence="5" id="KW-0732">Signal</keyword>
<dbReference type="PANTHER" id="PTHR31263">
    <property type="entry name" value="CELLULASE FAMILY PROTEIN (AFU_ORTHOLOGUE AFUA_5G14560)"/>
    <property type="match status" value="1"/>
</dbReference>
<comment type="similarity">
    <text evidence="1 4">Belongs to the glycosyl hydrolase 5 (cellulase A) family.</text>
</comment>
<dbReference type="PANTHER" id="PTHR31263:SF0">
    <property type="entry name" value="CELLULASE FAMILY PROTEIN (AFU_ORTHOLOGUE AFUA_5G14560)"/>
    <property type="match status" value="1"/>
</dbReference>
<evidence type="ECO:0000256" key="3">
    <source>
        <dbReference type="ARBA" id="ARBA00023295"/>
    </source>
</evidence>
<keyword evidence="3 4" id="KW-0326">Glycosidase</keyword>
<proteinExistence type="inferred from homology"/>
<evidence type="ECO:0000256" key="2">
    <source>
        <dbReference type="ARBA" id="ARBA00022801"/>
    </source>
</evidence>
<keyword evidence="2 4" id="KW-0378">Hydrolase</keyword>
<evidence type="ECO:0000256" key="5">
    <source>
        <dbReference type="SAM" id="SignalP"/>
    </source>
</evidence>
<feature type="chain" id="PRO_5043744177" evidence="5">
    <location>
        <begin position="20"/>
        <end position="540"/>
    </location>
</feature>
<reference evidence="7" key="1">
    <citation type="submission" date="2020-06" db="EMBL/GenBank/DDBJ databases">
        <authorList>
            <person name="Li T."/>
            <person name="Hu X."/>
            <person name="Zhang T."/>
            <person name="Song X."/>
            <person name="Zhang H."/>
            <person name="Dai N."/>
            <person name="Sheng W."/>
            <person name="Hou X."/>
            <person name="Wei L."/>
        </authorList>
    </citation>
    <scope>NUCLEOTIDE SEQUENCE</scope>
    <source>
        <strain evidence="7">G01</strain>
        <tissue evidence="7">Leaf</tissue>
    </source>
</reference>
<reference evidence="7" key="2">
    <citation type="journal article" date="2024" name="Plant">
        <title>Genomic evolution and insights into agronomic trait innovations of Sesamum species.</title>
        <authorList>
            <person name="Miao H."/>
            <person name="Wang L."/>
            <person name="Qu L."/>
            <person name="Liu H."/>
            <person name="Sun Y."/>
            <person name="Le M."/>
            <person name="Wang Q."/>
            <person name="Wei S."/>
            <person name="Zheng Y."/>
            <person name="Lin W."/>
            <person name="Duan Y."/>
            <person name="Cao H."/>
            <person name="Xiong S."/>
            <person name="Wang X."/>
            <person name="Wei L."/>
            <person name="Li C."/>
            <person name="Ma Q."/>
            <person name="Ju M."/>
            <person name="Zhao R."/>
            <person name="Li G."/>
            <person name="Mu C."/>
            <person name="Tian Q."/>
            <person name="Mei H."/>
            <person name="Zhang T."/>
            <person name="Gao T."/>
            <person name="Zhang H."/>
        </authorList>
    </citation>
    <scope>NUCLEOTIDE SEQUENCE</scope>
    <source>
        <strain evidence="7">G01</strain>
    </source>
</reference>
<evidence type="ECO:0000313" key="7">
    <source>
        <dbReference type="EMBL" id="KAL0285904.1"/>
    </source>
</evidence>
<dbReference type="SUPFAM" id="SSF50370">
    <property type="entry name" value="Ricin B-like lectins"/>
    <property type="match status" value="1"/>
</dbReference>
<sequence>MYKILARLLILSLPTLCCSLPLSTSSRWIIDEPTGARVKLVCTNWAAHLEPMLAEGLDKQPTGRIARLVVEMGFNCVRLTWATYMFTRFANLTVAQSLTRLGLEDAMEGIAVNNPGFLNLTVVDAQRAVVEALARQGVMVVLDNHVSQPMWCCGDDDGNGFFGDKYFDAEEWLQGLSIVAKLYKDTSMVVGISMRNELRGPLQNASVWHRYMEQGARTIQKANPRLLVIIPGLHYDLSFTYLKEKPLQLNFKNKLVYEIHRYAFTAGQTKMWLNKPFAETCDGVRQGIHWQAGFLSEGQIAAPLFVSEFGVKQVGENRAESLFLRCFLGYLAEMDLDWGVWALQGSYYLKHGVHGPDETYGMLDFNWSSVRNPQFLQRLHLIQHQIRDPNSTCPTYHILYHPSTGRCIRVDNNSELHATDCRNFSRWNHDGNGNPIRLLGTELCLLAAGDGLPATLSPDCSSRRSKWELASGSEFQVANKDGKGEHLCLEWNPTHSSSRVLTKKCVCLDEDDDESMDSQQTQWFHLIAANAQLNVMGESC</sequence>
<dbReference type="EMBL" id="JACGWK010001566">
    <property type="protein sequence ID" value="KAL0285904.1"/>
    <property type="molecule type" value="Genomic_DNA"/>
</dbReference>
<protein>
    <submittedName>
        <fullName evidence="7">Glycosyl hydrolase 5 family protein</fullName>
    </submittedName>
</protein>
<dbReference type="AlphaFoldDB" id="A0AAW2IUP1"/>
<accession>A0AAW2IUP1</accession>
<evidence type="ECO:0000256" key="4">
    <source>
        <dbReference type="RuleBase" id="RU361153"/>
    </source>
</evidence>
<dbReference type="SUPFAM" id="SSF51445">
    <property type="entry name" value="(Trans)glycosidases"/>
    <property type="match status" value="1"/>
</dbReference>
<comment type="caution">
    <text evidence="7">The sequence shown here is derived from an EMBL/GenBank/DDBJ whole genome shotgun (WGS) entry which is preliminary data.</text>
</comment>
<feature type="signal peptide" evidence="5">
    <location>
        <begin position="1"/>
        <end position="19"/>
    </location>
</feature>